<evidence type="ECO:0000313" key="2">
    <source>
        <dbReference type="EMBL" id="HIU14077.1"/>
    </source>
</evidence>
<dbReference type="AlphaFoldDB" id="A0A9D1HQH6"/>
<accession>A0A9D1HQH6</accession>
<gene>
    <name evidence="2" type="ORF">IAD15_08420</name>
</gene>
<name>A0A9D1HQH6_9FIRM</name>
<feature type="region of interest" description="Disordered" evidence="1">
    <location>
        <begin position="29"/>
        <end position="48"/>
    </location>
</feature>
<comment type="caution">
    <text evidence="2">The sequence shown here is derived from an EMBL/GenBank/DDBJ whole genome shotgun (WGS) entry which is preliminary data.</text>
</comment>
<reference evidence="2" key="1">
    <citation type="submission" date="2020-10" db="EMBL/GenBank/DDBJ databases">
        <authorList>
            <person name="Gilroy R."/>
        </authorList>
    </citation>
    <scope>NUCLEOTIDE SEQUENCE</scope>
    <source>
        <strain evidence="2">CHK195-11698</strain>
    </source>
</reference>
<reference evidence="2" key="2">
    <citation type="journal article" date="2021" name="PeerJ">
        <title>Extensive microbial diversity within the chicken gut microbiome revealed by metagenomics and culture.</title>
        <authorList>
            <person name="Gilroy R."/>
            <person name="Ravi A."/>
            <person name="Getino M."/>
            <person name="Pursley I."/>
            <person name="Horton D.L."/>
            <person name="Alikhan N.F."/>
            <person name="Baker D."/>
            <person name="Gharbi K."/>
            <person name="Hall N."/>
            <person name="Watson M."/>
            <person name="Adriaenssens E.M."/>
            <person name="Foster-Nyarko E."/>
            <person name="Jarju S."/>
            <person name="Secka A."/>
            <person name="Antonio M."/>
            <person name="Oren A."/>
            <person name="Chaudhuri R.R."/>
            <person name="La Ragione R."/>
            <person name="Hildebrand F."/>
            <person name="Pallen M.J."/>
        </authorList>
    </citation>
    <scope>NUCLEOTIDE SEQUENCE</scope>
    <source>
        <strain evidence="2">CHK195-11698</strain>
    </source>
</reference>
<protein>
    <submittedName>
        <fullName evidence="2">Uncharacterized protein</fullName>
    </submittedName>
</protein>
<evidence type="ECO:0000256" key="1">
    <source>
        <dbReference type="SAM" id="MobiDB-lite"/>
    </source>
</evidence>
<dbReference type="Proteomes" id="UP000824175">
    <property type="component" value="Unassembled WGS sequence"/>
</dbReference>
<organism evidence="2 3">
    <name type="scientific">Candidatus Fimiplasma intestinipullorum</name>
    <dbReference type="NCBI Taxonomy" id="2840825"/>
    <lineage>
        <taxon>Bacteria</taxon>
        <taxon>Bacillati</taxon>
        <taxon>Bacillota</taxon>
        <taxon>Clostridia</taxon>
        <taxon>Eubacteriales</taxon>
        <taxon>Candidatus Fimiplasma</taxon>
    </lineage>
</organism>
<proteinExistence type="predicted"/>
<sequence length="48" mass="5654">MPIRVKLDDTDSKEEDELAFSILAGYREGIEKQKKEEEKQENNKDLDK</sequence>
<dbReference type="EMBL" id="DVMJ01000071">
    <property type="protein sequence ID" value="HIU14077.1"/>
    <property type="molecule type" value="Genomic_DNA"/>
</dbReference>
<evidence type="ECO:0000313" key="3">
    <source>
        <dbReference type="Proteomes" id="UP000824175"/>
    </source>
</evidence>